<protein>
    <recommendedName>
        <fullName evidence="2">No apical meristem-associated C-terminal domain-containing protein</fullName>
    </recommendedName>
</protein>
<organism evidence="3">
    <name type="scientific">Glycine max</name>
    <name type="common">Soybean</name>
    <name type="synonym">Glycine hispida</name>
    <dbReference type="NCBI Taxonomy" id="3847"/>
    <lineage>
        <taxon>Eukaryota</taxon>
        <taxon>Viridiplantae</taxon>
        <taxon>Streptophyta</taxon>
        <taxon>Embryophyta</taxon>
        <taxon>Tracheophyta</taxon>
        <taxon>Spermatophyta</taxon>
        <taxon>Magnoliopsida</taxon>
        <taxon>eudicotyledons</taxon>
        <taxon>Gunneridae</taxon>
        <taxon>Pentapetalae</taxon>
        <taxon>rosids</taxon>
        <taxon>fabids</taxon>
        <taxon>Fabales</taxon>
        <taxon>Fabaceae</taxon>
        <taxon>Papilionoideae</taxon>
        <taxon>50 kb inversion clade</taxon>
        <taxon>NPAAA clade</taxon>
        <taxon>indigoferoid/millettioid clade</taxon>
        <taxon>Phaseoleae</taxon>
        <taxon>Glycine</taxon>
        <taxon>Glycine subgen. Soja</taxon>
    </lineage>
</organism>
<sequence length="209" mass="24162">MDPNQYNWHAYYNSLQIYQIPNSNESYQIQGHYKQSVDLKKNGYTEIDVMVHTYSIWKEDEGSNFTLENAWRLLKNQPKRSDQIKETSSKRTKISTKGNYTPSSNSKKPIEAIESDTPSQIPRPMGQKSAKRKMKGKGATMSSPIVDLMSMEAVIREKSEATKKVVEAKVKEREKVLYEILMKDTSTISEEQHKKHEVSCSYILQKFTI</sequence>
<dbReference type="Pfam" id="PF14303">
    <property type="entry name" value="NAM-associated"/>
    <property type="match status" value="1"/>
</dbReference>
<evidence type="ECO:0000259" key="2">
    <source>
        <dbReference type="Pfam" id="PF14303"/>
    </source>
</evidence>
<dbReference type="InParanoid" id="A0A0R0GI64"/>
<dbReference type="InterPro" id="IPR029466">
    <property type="entry name" value="NAM-associated_C"/>
</dbReference>
<dbReference type="AlphaFoldDB" id="A0A0R0GI64"/>
<evidence type="ECO:0000313" key="4">
    <source>
        <dbReference type="EnsemblPlants" id="KRH18141"/>
    </source>
</evidence>
<evidence type="ECO:0000313" key="5">
    <source>
        <dbReference type="Proteomes" id="UP000008827"/>
    </source>
</evidence>
<dbReference type="PANTHER" id="PTHR45023:SF4">
    <property type="entry name" value="GLYCINE-RICH PROTEIN-RELATED"/>
    <property type="match status" value="1"/>
</dbReference>
<dbReference type="EMBL" id="CM000846">
    <property type="protein sequence ID" value="KRH18141.1"/>
    <property type="molecule type" value="Genomic_DNA"/>
</dbReference>
<name>A0A0R0GI64_SOYBN</name>
<evidence type="ECO:0000313" key="3">
    <source>
        <dbReference type="EMBL" id="KRH18141.1"/>
    </source>
</evidence>
<evidence type="ECO:0000256" key="1">
    <source>
        <dbReference type="SAM" id="MobiDB-lite"/>
    </source>
</evidence>
<dbReference type="PANTHER" id="PTHR45023">
    <property type="match status" value="1"/>
</dbReference>
<gene>
    <name evidence="3" type="ORF">GLYMA_13G040900</name>
</gene>
<dbReference type="EnsemblPlants" id="KRH18141">
    <property type="protein sequence ID" value="KRH18141"/>
    <property type="gene ID" value="GLYMA_13G040900"/>
</dbReference>
<dbReference type="ExpressionAtlas" id="A0A0R0GI64">
    <property type="expression patterns" value="baseline"/>
</dbReference>
<reference evidence="3" key="3">
    <citation type="submission" date="2018-07" db="EMBL/GenBank/DDBJ databases">
        <title>WGS assembly of Glycine max.</title>
        <authorList>
            <person name="Schmutz J."/>
            <person name="Cannon S."/>
            <person name="Schlueter J."/>
            <person name="Ma J."/>
            <person name="Mitros T."/>
            <person name="Nelson W."/>
            <person name="Hyten D."/>
            <person name="Song Q."/>
            <person name="Thelen J."/>
            <person name="Cheng J."/>
            <person name="Xu D."/>
            <person name="Hellsten U."/>
            <person name="May G."/>
            <person name="Yu Y."/>
            <person name="Sakurai T."/>
            <person name="Umezawa T."/>
            <person name="Bhattacharyya M."/>
            <person name="Sandhu D."/>
            <person name="Valliyodan B."/>
            <person name="Lindquist E."/>
            <person name="Peto M."/>
            <person name="Grant D."/>
            <person name="Shu S."/>
            <person name="Goodstein D."/>
            <person name="Barry K."/>
            <person name="Futrell-Griggs M."/>
            <person name="Abernathy B."/>
            <person name="Du J."/>
            <person name="Tian Z."/>
            <person name="Zhu L."/>
            <person name="Gill N."/>
            <person name="Joshi T."/>
            <person name="Libault M."/>
            <person name="Sethuraman A."/>
            <person name="Zhang X."/>
            <person name="Shinozaki K."/>
            <person name="Nguyen H."/>
            <person name="Wing R."/>
            <person name="Cregan P."/>
            <person name="Specht J."/>
            <person name="Grimwood J."/>
            <person name="Rokhsar D."/>
            <person name="Stacey G."/>
            <person name="Shoemaker R."/>
            <person name="Jackson S."/>
        </authorList>
    </citation>
    <scope>NUCLEOTIDE SEQUENCE</scope>
    <source>
        <tissue evidence="3">Callus</tissue>
    </source>
</reference>
<dbReference type="Proteomes" id="UP000008827">
    <property type="component" value="Chromosome 13"/>
</dbReference>
<feature type="region of interest" description="Disordered" evidence="1">
    <location>
        <begin position="77"/>
        <end position="140"/>
    </location>
</feature>
<reference evidence="3 4" key="1">
    <citation type="journal article" date="2010" name="Nature">
        <title>Genome sequence of the palaeopolyploid soybean.</title>
        <authorList>
            <person name="Schmutz J."/>
            <person name="Cannon S.B."/>
            <person name="Schlueter J."/>
            <person name="Ma J."/>
            <person name="Mitros T."/>
            <person name="Nelson W."/>
            <person name="Hyten D.L."/>
            <person name="Song Q."/>
            <person name="Thelen J.J."/>
            <person name="Cheng J."/>
            <person name="Xu D."/>
            <person name="Hellsten U."/>
            <person name="May G.D."/>
            <person name="Yu Y."/>
            <person name="Sakurai T."/>
            <person name="Umezawa T."/>
            <person name="Bhattacharyya M.K."/>
            <person name="Sandhu D."/>
            <person name="Valliyodan B."/>
            <person name="Lindquist E."/>
            <person name="Peto M."/>
            <person name="Grant D."/>
            <person name="Shu S."/>
            <person name="Goodstein D."/>
            <person name="Barry K."/>
            <person name="Futrell-Griggs M."/>
            <person name="Abernathy B."/>
            <person name="Du J."/>
            <person name="Tian Z."/>
            <person name="Zhu L."/>
            <person name="Gill N."/>
            <person name="Joshi T."/>
            <person name="Libault M."/>
            <person name="Sethuraman A."/>
            <person name="Zhang X.-C."/>
            <person name="Shinozaki K."/>
            <person name="Nguyen H.T."/>
            <person name="Wing R.A."/>
            <person name="Cregan P."/>
            <person name="Specht J."/>
            <person name="Grimwood J."/>
            <person name="Rokhsar D."/>
            <person name="Stacey G."/>
            <person name="Shoemaker R.C."/>
            <person name="Jackson S.A."/>
        </authorList>
    </citation>
    <scope>NUCLEOTIDE SEQUENCE</scope>
    <source>
        <strain evidence="4">cv. Williams 82</strain>
        <tissue evidence="3">Callus</tissue>
    </source>
</reference>
<dbReference type="STRING" id="3847.A0A0R0GI64"/>
<keyword evidence="5" id="KW-1185">Reference proteome</keyword>
<feature type="domain" description="No apical meristem-associated C-terminal" evidence="2">
    <location>
        <begin position="65"/>
        <end position="192"/>
    </location>
</feature>
<dbReference type="Gramene" id="KRH18141">
    <property type="protein sequence ID" value="KRH18141"/>
    <property type="gene ID" value="GLYMA_13G040900"/>
</dbReference>
<proteinExistence type="predicted"/>
<feature type="compositionally biased region" description="Basic and acidic residues" evidence="1">
    <location>
        <begin position="79"/>
        <end position="89"/>
    </location>
</feature>
<accession>A0A0R0GI64</accession>
<feature type="compositionally biased region" description="Polar residues" evidence="1">
    <location>
        <begin position="95"/>
        <end position="107"/>
    </location>
</feature>
<reference evidence="4" key="2">
    <citation type="submission" date="2018-02" db="UniProtKB">
        <authorList>
            <consortium name="EnsemblPlants"/>
        </authorList>
    </citation>
    <scope>IDENTIFICATION</scope>
    <source>
        <strain evidence="4">Williams 82</strain>
    </source>
</reference>